<dbReference type="PRINTS" id="PR00463">
    <property type="entry name" value="EP450I"/>
</dbReference>
<name>A0A1I7UF30_9PELO</name>
<keyword evidence="8" id="KW-1185">Reference proteome</keyword>
<dbReference type="PROSITE" id="PS00086">
    <property type="entry name" value="CYTOCHROME_P450"/>
    <property type="match status" value="1"/>
</dbReference>
<protein>
    <submittedName>
        <fullName evidence="9">Cytochrome P450</fullName>
    </submittedName>
</protein>
<dbReference type="Proteomes" id="UP000095282">
    <property type="component" value="Unplaced"/>
</dbReference>
<organism evidence="8 9">
    <name type="scientific">Caenorhabditis tropicalis</name>
    <dbReference type="NCBI Taxonomy" id="1561998"/>
    <lineage>
        <taxon>Eukaryota</taxon>
        <taxon>Metazoa</taxon>
        <taxon>Ecdysozoa</taxon>
        <taxon>Nematoda</taxon>
        <taxon>Chromadorea</taxon>
        <taxon>Rhabditida</taxon>
        <taxon>Rhabditina</taxon>
        <taxon>Rhabditomorpha</taxon>
        <taxon>Rhabditoidea</taxon>
        <taxon>Rhabditidae</taxon>
        <taxon>Peloderinae</taxon>
        <taxon>Caenorhabditis</taxon>
    </lineage>
</organism>
<dbReference type="STRING" id="1561998.A0A1I7UF30"/>
<evidence type="ECO:0000256" key="3">
    <source>
        <dbReference type="ARBA" id="ARBA00022617"/>
    </source>
</evidence>
<dbReference type="GO" id="GO:0016705">
    <property type="term" value="F:oxidoreductase activity, acting on paired donors, with incorporation or reduction of molecular oxygen"/>
    <property type="evidence" value="ECO:0007669"/>
    <property type="project" value="InterPro"/>
</dbReference>
<dbReference type="InterPro" id="IPR036396">
    <property type="entry name" value="Cyt_P450_sf"/>
</dbReference>
<comment type="similarity">
    <text evidence="2 7">Belongs to the cytochrome P450 family.</text>
</comment>
<evidence type="ECO:0000313" key="9">
    <source>
        <dbReference type="WBParaSite" id="Csp11.Scaffold629.g8675.t1"/>
    </source>
</evidence>
<evidence type="ECO:0000313" key="8">
    <source>
        <dbReference type="Proteomes" id="UP000095282"/>
    </source>
</evidence>
<evidence type="ECO:0000256" key="1">
    <source>
        <dbReference type="ARBA" id="ARBA00001971"/>
    </source>
</evidence>
<sequence>MALIFPVLLAFFLVFIVSFWKTIQQILKFRKYDDKIPGPPTHPLFGNVATFKNKTTAEVSQIFRDTADECRKMGKNVMKYRILGKLYVWPLNGKAIAKVVESTTELNKGDDYEFFLPWLGGGVLVEGFGERWRTHRKLLTPTFHFAKLEGYLEVFNSESRILIECLEKYADSGATVDLFPYIKRCALDIICGAAMGTKVNAQFHHEHPYVKAVEGFNSLAIAHAINPYYQSDFIFWALGLKSQKDKFLNTMKTFTGGVIAERKAAIESGEVEKETSKRKMNFLDILLNSGESNMLSAEDIRQEVDTFMFAGHDTTTTSLSWMCWNMAHNPDIQEKVYEELVSIFGEDTNEDVTTENLNKLEYTERVLKESKRVIAPVPAVQRKLINDMEIDGITIPSGANIAIAPLALHANADVFPNPEKFDPDRFLPDEVSKRNSYDFMPFSAGLRNCIGQKFAQMNEKVMLIHILLNFKLEPMAEFKATKPMFEAVAKPSNGIPVKLTRRLI</sequence>
<proteinExistence type="inferred from homology"/>
<evidence type="ECO:0000256" key="6">
    <source>
        <dbReference type="PIRSR" id="PIRSR602401-1"/>
    </source>
</evidence>
<dbReference type="CDD" id="cd20628">
    <property type="entry name" value="CYP4"/>
    <property type="match status" value="1"/>
</dbReference>
<evidence type="ECO:0000256" key="4">
    <source>
        <dbReference type="ARBA" id="ARBA00023004"/>
    </source>
</evidence>
<keyword evidence="5 7" id="KW-0503">Monooxygenase</keyword>
<feature type="binding site" description="axial binding residue" evidence="6">
    <location>
        <position position="449"/>
    </location>
    <ligand>
        <name>heme</name>
        <dbReference type="ChEBI" id="CHEBI:30413"/>
    </ligand>
    <ligandPart>
        <name>Fe</name>
        <dbReference type="ChEBI" id="CHEBI:18248"/>
    </ligandPart>
</feature>
<evidence type="ECO:0000256" key="5">
    <source>
        <dbReference type="ARBA" id="ARBA00023033"/>
    </source>
</evidence>
<keyword evidence="4 6" id="KW-0408">Iron</keyword>
<dbReference type="GO" id="GO:0004497">
    <property type="term" value="F:monooxygenase activity"/>
    <property type="evidence" value="ECO:0007669"/>
    <property type="project" value="UniProtKB-KW"/>
</dbReference>
<dbReference type="Gene3D" id="1.10.630.10">
    <property type="entry name" value="Cytochrome P450"/>
    <property type="match status" value="1"/>
</dbReference>
<dbReference type="PANTHER" id="PTHR24291">
    <property type="entry name" value="CYTOCHROME P450 FAMILY 4"/>
    <property type="match status" value="1"/>
</dbReference>
<keyword evidence="6 7" id="KW-0479">Metal-binding</keyword>
<dbReference type="GO" id="GO:0020037">
    <property type="term" value="F:heme binding"/>
    <property type="evidence" value="ECO:0007669"/>
    <property type="project" value="InterPro"/>
</dbReference>
<dbReference type="InterPro" id="IPR001128">
    <property type="entry name" value="Cyt_P450"/>
</dbReference>
<dbReference type="AlphaFoldDB" id="A0A1I7UF30"/>
<accession>A0A1I7UF30</accession>
<evidence type="ECO:0000256" key="2">
    <source>
        <dbReference type="ARBA" id="ARBA00010617"/>
    </source>
</evidence>
<dbReference type="InterPro" id="IPR002401">
    <property type="entry name" value="Cyt_P450_E_grp-I"/>
</dbReference>
<dbReference type="Pfam" id="PF00067">
    <property type="entry name" value="p450"/>
    <property type="match status" value="1"/>
</dbReference>
<dbReference type="InterPro" id="IPR050196">
    <property type="entry name" value="Cytochrome_P450_Monoox"/>
</dbReference>
<dbReference type="SUPFAM" id="SSF48264">
    <property type="entry name" value="Cytochrome P450"/>
    <property type="match status" value="1"/>
</dbReference>
<keyword evidence="3 6" id="KW-0349">Heme</keyword>
<keyword evidence="7" id="KW-0560">Oxidoreductase</keyword>
<dbReference type="PANTHER" id="PTHR24291:SF20">
    <property type="entry name" value="CYTOCHROME P450"/>
    <property type="match status" value="1"/>
</dbReference>
<dbReference type="InterPro" id="IPR017972">
    <property type="entry name" value="Cyt_P450_CS"/>
</dbReference>
<reference evidence="9" key="1">
    <citation type="submission" date="2016-11" db="UniProtKB">
        <authorList>
            <consortium name="WormBaseParasite"/>
        </authorList>
    </citation>
    <scope>IDENTIFICATION</scope>
</reference>
<comment type="cofactor">
    <cofactor evidence="1 6">
        <name>heme</name>
        <dbReference type="ChEBI" id="CHEBI:30413"/>
    </cofactor>
</comment>
<dbReference type="PRINTS" id="PR00385">
    <property type="entry name" value="P450"/>
</dbReference>
<dbReference type="eggNOG" id="KOG0157">
    <property type="taxonomic scope" value="Eukaryota"/>
</dbReference>
<dbReference type="WBParaSite" id="Csp11.Scaffold629.g8675.t1">
    <property type="protein sequence ID" value="Csp11.Scaffold629.g8675.t1"/>
    <property type="gene ID" value="Csp11.Scaffold629.g8675"/>
</dbReference>
<dbReference type="GO" id="GO:0005506">
    <property type="term" value="F:iron ion binding"/>
    <property type="evidence" value="ECO:0007669"/>
    <property type="project" value="InterPro"/>
</dbReference>
<evidence type="ECO:0000256" key="7">
    <source>
        <dbReference type="RuleBase" id="RU000461"/>
    </source>
</evidence>